<feature type="domain" description="Integrase catalytic" evidence="2">
    <location>
        <begin position="36"/>
        <end position="131"/>
    </location>
</feature>
<proteinExistence type="predicted"/>
<accession>A0ABY4VI01</accession>
<dbReference type="InterPro" id="IPR012337">
    <property type="entry name" value="RNaseH-like_sf"/>
</dbReference>
<dbReference type="PROSITE" id="PS50994">
    <property type="entry name" value="INTEGRASE"/>
    <property type="match status" value="1"/>
</dbReference>
<evidence type="ECO:0000313" key="3">
    <source>
        <dbReference type="EMBL" id="USD23660.1"/>
    </source>
</evidence>
<dbReference type="Gene3D" id="3.30.420.10">
    <property type="entry name" value="Ribonuclease H-like superfamily/Ribonuclease H"/>
    <property type="match status" value="1"/>
</dbReference>
<feature type="compositionally biased region" description="Basic residues" evidence="1">
    <location>
        <begin position="8"/>
        <end position="21"/>
    </location>
</feature>
<dbReference type="InterPro" id="IPR051917">
    <property type="entry name" value="Transposase-Integrase"/>
</dbReference>
<gene>
    <name evidence="3" type="ORF">MJO52_13260</name>
</gene>
<dbReference type="RefSeq" id="WP_252086002.1">
    <property type="nucleotide sequence ID" value="NZ_CP092418.1"/>
</dbReference>
<evidence type="ECO:0000256" key="1">
    <source>
        <dbReference type="SAM" id="MobiDB-lite"/>
    </source>
</evidence>
<evidence type="ECO:0000259" key="2">
    <source>
        <dbReference type="PROSITE" id="PS50994"/>
    </source>
</evidence>
<protein>
    <submittedName>
        <fullName evidence="3">IS30 family transposase</fullName>
    </submittedName>
</protein>
<dbReference type="PANTHER" id="PTHR10948">
    <property type="entry name" value="TRANSPOSASE"/>
    <property type="match status" value="1"/>
</dbReference>
<reference evidence="3" key="1">
    <citation type="submission" date="2022-02" db="EMBL/GenBank/DDBJ databases">
        <title>Coral-associated bacteria.</title>
        <authorList>
            <person name="Tang K."/>
            <person name="Wang X."/>
        </authorList>
    </citation>
    <scope>NUCLEOTIDE SEQUENCE</scope>
    <source>
        <strain evidence="3">SCSIO 43006</strain>
    </source>
</reference>
<keyword evidence="4" id="KW-1185">Reference proteome</keyword>
<dbReference type="SUPFAM" id="SSF53098">
    <property type="entry name" value="Ribonuclease H-like"/>
    <property type="match status" value="1"/>
</dbReference>
<dbReference type="PANTHER" id="PTHR10948:SF23">
    <property type="entry name" value="TRANSPOSASE INSI FOR INSERTION SEQUENCE ELEMENT IS30A-RELATED"/>
    <property type="match status" value="1"/>
</dbReference>
<dbReference type="EMBL" id="CP092418">
    <property type="protein sequence ID" value="USD23660.1"/>
    <property type="molecule type" value="Genomic_DNA"/>
</dbReference>
<sequence>MSQLNWRSRLRKRGKPYHKRRGSEASAKLISERIDIVQRPVIFDENTEIGHWEGDTVYGQDGYLVTLVERASKLLLTRRIPNKSKKTVGRANKRILKPYQAICKTITSDNDGEFTDHQLITQKLGYRIYHS</sequence>
<dbReference type="InterPro" id="IPR001584">
    <property type="entry name" value="Integrase_cat-core"/>
</dbReference>
<dbReference type="InterPro" id="IPR036397">
    <property type="entry name" value="RNaseH_sf"/>
</dbReference>
<feature type="region of interest" description="Disordered" evidence="1">
    <location>
        <begin position="1"/>
        <end position="22"/>
    </location>
</feature>
<dbReference type="NCBIfam" id="NF033563">
    <property type="entry name" value="transpos_IS30"/>
    <property type="match status" value="1"/>
</dbReference>
<dbReference type="InterPro" id="IPR053392">
    <property type="entry name" value="Transposase_IS30-like"/>
</dbReference>
<organism evidence="3 4">
    <name type="scientific">Microbulbifer variabilis</name>
    <dbReference type="NCBI Taxonomy" id="266805"/>
    <lineage>
        <taxon>Bacteria</taxon>
        <taxon>Pseudomonadati</taxon>
        <taxon>Pseudomonadota</taxon>
        <taxon>Gammaproteobacteria</taxon>
        <taxon>Cellvibrionales</taxon>
        <taxon>Microbulbiferaceae</taxon>
        <taxon>Microbulbifer</taxon>
    </lineage>
</organism>
<name>A0ABY4VI01_9GAMM</name>
<dbReference type="Proteomes" id="UP001055658">
    <property type="component" value="Chromosome"/>
</dbReference>
<dbReference type="Pfam" id="PF00665">
    <property type="entry name" value="rve"/>
    <property type="match status" value="1"/>
</dbReference>
<evidence type="ECO:0000313" key="4">
    <source>
        <dbReference type="Proteomes" id="UP001055658"/>
    </source>
</evidence>